<evidence type="ECO:0000313" key="2">
    <source>
        <dbReference type="Proteomes" id="UP001139068"/>
    </source>
</evidence>
<comment type="caution">
    <text evidence="1">The sequence shown here is derived from an EMBL/GenBank/DDBJ whole genome shotgun (WGS) entry which is preliminary data.</text>
</comment>
<evidence type="ECO:0000313" key="1">
    <source>
        <dbReference type="EMBL" id="MCI4674751.1"/>
    </source>
</evidence>
<proteinExistence type="predicted"/>
<protein>
    <submittedName>
        <fullName evidence="1">TetR/AcrR family transcriptional regulator C-terminal ligand-binding domain-containing protein</fullName>
    </submittedName>
</protein>
<dbReference type="Proteomes" id="UP001139068">
    <property type="component" value="Unassembled WGS sequence"/>
</dbReference>
<name>A0ABS9YU56_9MYCO</name>
<dbReference type="Gene3D" id="1.10.357.10">
    <property type="entry name" value="Tetracycline Repressor, domain 2"/>
    <property type="match status" value="1"/>
</dbReference>
<organism evidence="1 2">
    <name type="scientific">Candidatus Mycolicibacterium alkanivorans</name>
    <dbReference type="NCBI Taxonomy" id="2954114"/>
    <lineage>
        <taxon>Bacteria</taxon>
        <taxon>Bacillati</taxon>
        <taxon>Actinomycetota</taxon>
        <taxon>Actinomycetes</taxon>
        <taxon>Mycobacteriales</taxon>
        <taxon>Mycobacteriaceae</taxon>
        <taxon>Mycolicibacterium</taxon>
    </lineage>
</organism>
<keyword evidence="2" id="KW-1185">Reference proteome</keyword>
<accession>A0ABS9YU56</accession>
<sequence length="43" mass="4813">MMQPRFLTQRKALMGHLLTRAVDRGEISASAVTDDLWDVLPAT</sequence>
<gene>
    <name evidence="1" type="ORF">K9U37_07450</name>
</gene>
<dbReference type="RefSeq" id="WP_243071146.1">
    <property type="nucleotide sequence ID" value="NZ_JAIVFL010000001.1"/>
</dbReference>
<reference evidence="1" key="1">
    <citation type="journal article" date="2022" name="ISME J.">
        <title>Identification of active gaseous-alkane degraders at natural gas seeps.</title>
        <authorList>
            <person name="Farhan Ul Haque M."/>
            <person name="Hernandez M."/>
            <person name="Crombie A.T."/>
            <person name="Murrell J.C."/>
        </authorList>
    </citation>
    <scope>NUCLEOTIDE SEQUENCE</scope>
    <source>
        <strain evidence="1">ANDR5</strain>
    </source>
</reference>
<dbReference type="EMBL" id="JAIVFL010000001">
    <property type="protein sequence ID" value="MCI4674751.1"/>
    <property type="molecule type" value="Genomic_DNA"/>
</dbReference>